<proteinExistence type="predicted"/>
<comment type="caution">
    <text evidence="1">The sequence shown here is derived from an EMBL/GenBank/DDBJ whole genome shotgun (WGS) entry which is preliminary data.</text>
</comment>
<accession>A0A2P5I9S6</accession>
<dbReference type="AlphaFoldDB" id="A0A2P5I9S6"/>
<sequence>MFDMRGIYDCCLAVKGPTKDCEYGGEFDNVHIWYRSPDNSQYWNVQARPIMGPCPDCTGGLLGGGGVSGGKCRGC</sequence>
<protein>
    <submittedName>
        <fullName evidence="1">Uncharacterized protein</fullName>
    </submittedName>
</protein>
<gene>
    <name evidence="1" type="ORF">DHEL01_v202370</name>
</gene>
<keyword evidence="2" id="KW-1185">Reference proteome</keyword>
<dbReference type="EMBL" id="MAVT02000128">
    <property type="protein sequence ID" value="POS79247.1"/>
    <property type="molecule type" value="Genomic_DNA"/>
</dbReference>
<evidence type="ECO:0000313" key="2">
    <source>
        <dbReference type="Proteomes" id="UP000094444"/>
    </source>
</evidence>
<organism evidence="1 2">
    <name type="scientific">Diaporthe helianthi</name>
    <dbReference type="NCBI Taxonomy" id="158607"/>
    <lineage>
        <taxon>Eukaryota</taxon>
        <taxon>Fungi</taxon>
        <taxon>Dikarya</taxon>
        <taxon>Ascomycota</taxon>
        <taxon>Pezizomycotina</taxon>
        <taxon>Sordariomycetes</taxon>
        <taxon>Sordariomycetidae</taxon>
        <taxon>Diaporthales</taxon>
        <taxon>Diaporthaceae</taxon>
        <taxon>Diaporthe</taxon>
    </lineage>
</organism>
<dbReference type="Proteomes" id="UP000094444">
    <property type="component" value="Unassembled WGS sequence"/>
</dbReference>
<dbReference type="OrthoDB" id="5225061at2759"/>
<evidence type="ECO:0000313" key="1">
    <source>
        <dbReference type="EMBL" id="POS79247.1"/>
    </source>
</evidence>
<reference evidence="1" key="1">
    <citation type="submission" date="2017-09" db="EMBL/GenBank/DDBJ databases">
        <title>Polyketide synthases of a Diaporthe helianthi virulent isolate.</title>
        <authorList>
            <person name="Baroncelli R."/>
        </authorList>
    </citation>
    <scope>NUCLEOTIDE SEQUENCE [LARGE SCALE GENOMIC DNA]</scope>
    <source>
        <strain evidence="1">7/96</strain>
    </source>
</reference>
<name>A0A2P5I9S6_DIAHE</name>
<dbReference type="InParanoid" id="A0A2P5I9S6"/>